<dbReference type="Proteomes" id="UP001196980">
    <property type="component" value="Unassembled WGS sequence"/>
</dbReference>
<comment type="caution">
    <text evidence="1">The sequence shown here is derived from an EMBL/GenBank/DDBJ whole genome shotgun (WGS) entry which is preliminary data.</text>
</comment>
<evidence type="ECO:0000313" key="2">
    <source>
        <dbReference type="Proteomes" id="UP001196980"/>
    </source>
</evidence>
<name>A0ABS6RYY3_9BACT</name>
<sequence>MTFEDVMTGFEVIRKSSEETARELKEVVAGLKETRETVNTLAGKWGNFVVGLVLPATKKMFQEKGIVIKNIFKGAESDEESAKMEIDILAVNGDYVVAIEVKSTLGVDDVNDHLNRLLKFKQAFPLYANLTVIGAVAGIVINKGVDRYAYQKGLFVIGQSGDTVRILNDEKFKPRYF</sequence>
<protein>
    <submittedName>
        <fullName evidence="1">DUF3782 domain-containing protein</fullName>
    </submittedName>
</protein>
<organism evidence="1 2">
    <name type="scientific">Candidatus Magnetobacterium casense</name>
    <dbReference type="NCBI Taxonomy" id="1455061"/>
    <lineage>
        <taxon>Bacteria</taxon>
        <taxon>Pseudomonadati</taxon>
        <taxon>Nitrospirota</taxon>
        <taxon>Thermodesulfovibrionia</taxon>
        <taxon>Thermodesulfovibrionales</taxon>
        <taxon>Candidatus Magnetobacteriaceae</taxon>
        <taxon>Candidatus Magnetobacterium</taxon>
    </lineage>
</organism>
<dbReference type="SUPFAM" id="SSF52980">
    <property type="entry name" value="Restriction endonuclease-like"/>
    <property type="match status" value="1"/>
</dbReference>
<proteinExistence type="predicted"/>
<dbReference type="PANTHER" id="PTHR38753">
    <property type="entry name" value="SLR1441 PROTEIN"/>
    <property type="match status" value="1"/>
</dbReference>
<dbReference type="RefSeq" id="WP_218252485.1">
    <property type="nucleotide sequence ID" value="NZ_JABXWD010000159.1"/>
</dbReference>
<keyword evidence="2" id="KW-1185">Reference proteome</keyword>
<accession>A0ABS6RYY3</accession>
<dbReference type="InterPro" id="IPR011335">
    <property type="entry name" value="Restrct_endonuc-II-like"/>
</dbReference>
<reference evidence="1 2" key="1">
    <citation type="journal article" date="2020" name="J Geophys Res Biogeosci">
        <title>Magnetotaxis as an Adaptation to Enable Bacterial Shuttling of Microbial Sulfur and Sulfur Cycling Across Aquatic Oxic#Anoxic Interfaces.</title>
        <authorList>
            <person name="Li J."/>
            <person name="Liu P."/>
            <person name="Wang J."/>
            <person name="Roberts A.P."/>
            <person name="Pan Y."/>
        </authorList>
    </citation>
    <scope>NUCLEOTIDE SEQUENCE [LARGE SCALE GENOMIC DNA]</scope>
    <source>
        <strain evidence="1 2">MYR-1_YQ</strain>
    </source>
</reference>
<dbReference type="EMBL" id="JABXWD010000159">
    <property type="protein sequence ID" value="MBV6341855.1"/>
    <property type="molecule type" value="Genomic_DNA"/>
</dbReference>
<dbReference type="PANTHER" id="PTHR38753:SF1">
    <property type="entry name" value="SLR1441 PROTEIN"/>
    <property type="match status" value="1"/>
</dbReference>
<gene>
    <name evidence="1" type="ORF">HWQ67_09685</name>
</gene>
<evidence type="ECO:0000313" key="1">
    <source>
        <dbReference type="EMBL" id="MBV6341855.1"/>
    </source>
</evidence>